<dbReference type="Proteomes" id="UP001499841">
    <property type="component" value="Unassembled WGS sequence"/>
</dbReference>
<keyword evidence="2" id="KW-0808">Transferase</keyword>
<accession>A0ABP8EXK6</accession>
<evidence type="ECO:0000313" key="4">
    <source>
        <dbReference type="EMBL" id="GAA4288685.1"/>
    </source>
</evidence>
<dbReference type="CDD" id="cd06223">
    <property type="entry name" value="PRTases_typeI"/>
    <property type="match status" value="1"/>
</dbReference>
<keyword evidence="5" id="KW-1185">Reference proteome</keyword>
<evidence type="ECO:0000259" key="3">
    <source>
        <dbReference type="Pfam" id="PF00156"/>
    </source>
</evidence>
<feature type="domain" description="Phosphoribosyltransferase" evidence="3">
    <location>
        <begin position="24"/>
        <end position="184"/>
    </location>
</feature>
<keyword evidence="1 4" id="KW-0328">Glycosyltransferase</keyword>
<name>A0ABP8EXK6_9MICO</name>
<sequence length="193" mass="20915">MSEATAFDDGASTSDLEDREVLGWAEFGEAARDLAREVVRSGWMPDLVVAVARGGLVPAGAVAYALGTKAMGTLNVEFYTGVAETLPEPVVLPPLMDTSELPGRKVLVVDDVADSGKTLALVMDLIRSKGLPADLDLDLDLDDDATESLHVDARSAVVYAKPRSVIEPDYVWRRTDRWIMFPWSSQPPVTEEP</sequence>
<dbReference type="RefSeq" id="WP_345042941.1">
    <property type="nucleotide sequence ID" value="NZ_BAABBA010000016.1"/>
</dbReference>
<evidence type="ECO:0000256" key="1">
    <source>
        <dbReference type="ARBA" id="ARBA00022676"/>
    </source>
</evidence>
<comment type="caution">
    <text evidence="4">The sequence shown here is derived from an EMBL/GenBank/DDBJ whole genome shotgun (WGS) entry which is preliminary data.</text>
</comment>
<dbReference type="SUPFAM" id="SSF53271">
    <property type="entry name" value="PRTase-like"/>
    <property type="match status" value="1"/>
</dbReference>
<organism evidence="4 5">
    <name type="scientific">Georgenia daeguensis</name>
    <dbReference type="NCBI Taxonomy" id="908355"/>
    <lineage>
        <taxon>Bacteria</taxon>
        <taxon>Bacillati</taxon>
        <taxon>Actinomycetota</taxon>
        <taxon>Actinomycetes</taxon>
        <taxon>Micrococcales</taxon>
        <taxon>Bogoriellaceae</taxon>
        <taxon>Georgenia</taxon>
    </lineage>
</organism>
<evidence type="ECO:0000313" key="5">
    <source>
        <dbReference type="Proteomes" id="UP001499841"/>
    </source>
</evidence>
<protein>
    <submittedName>
        <fullName evidence="4">Phosphoribosyltransferase</fullName>
    </submittedName>
</protein>
<dbReference type="GO" id="GO:0016757">
    <property type="term" value="F:glycosyltransferase activity"/>
    <property type="evidence" value="ECO:0007669"/>
    <property type="project" value="UniProtKB-KW"/>
</dbReference>
<dbReference type="Pfam" id="PF00156">
    <property type="entry name" value="Pribosyltran"/>
    <property type="match status" value="1"/>
</dbReference>
<gene>
    <name evidence="4" type="ORF">GCM10022262_30450</name>
</gene>
<evidence type="ECO:0000256" key="2">
    <source>
        <dbReference type="ARBA" id="ARBA00022679"/>
    </source>
</evidence>
<dbReference type="PANTHER" id="PTHR43363">
    <property type="entry name" value="HYPOXANTHINE PHOSPHORIBOSYLTRANSFERASE"/>
    <property type="match status" value="1"/>
</dbReference>
<dbReference type="PANTHER" id="PTHR43363:SF1">
    <property type="entry name" value="HYPOXANTHINE-GUANINE PHOSPHORIBOSYLTRANSFERASE"/>
    <property type="match status" value="1"/>
</dbReference>
<dbReference type="Gene3D" id="3.40.50.2020">
    <property type="match status" value="1"/>
</dbReference>
<dbReference type="InterPro" id="IPR029057">
    <property type="entry name" value="PRTase-like"/>
</dbReference>
<dbReference type="EMBL" id="BAABBA010000016">
    <property type="protein sequence ID" value="GAA4288685.1"/>
    <property type="molecule type" value="Genomic_DNA"/>
</dbReference>
<proteinExistence type="predicted"/>
<dbReference type="InterPro" id="IPR000836">
    <property type="entry name" value="PRTase_dom"/>
</dbReference>
<reference evidence="5" key="1">
    <citation type="journal article" date="2019" name="Int. J. Syst. Evol. Microbiol.">
        <title>The Global Catalogue of Microorganisms (GCM) 10K type strain sequencing project: providing services to taxonomists for standard genome sequencing and annotation.</title>
        <authorList>
            <consortium name="The Broad Institute Genomics Platform"/>
            <consortium name="The Broad Institute Genome Sequencing Center for Infectious Disease"/>
            <person name="Wu L."/>
            <person name="Ma J."/>
        </authorList>
    </citation>
    <scope>NUCLEOTIDE SEQUENCE [LARGE SCALE GENOMIC DNA]</scope>
    <source>
        <strain evidence="5">JCM 17459</strain>
    </source>
</reference>